<evidence type="ECO:0000313" key="9">
    <source>
        <dbReference type="Proteomes" id="UP001225356"/>
    </source>
</evidence>
<reference evidence="8 9" key="1">
    <citation type="submission" date="2023-07" db="EMBL/GenBank/DDBJ databases">
        <title>Sequencing the genomes of 1000 actinobacteria strains.</title>
        <authorList>
            <person name="Klenk H.-P."/>
        </authorList>
    </citation>
    <scope>NUCLEOTIDE SEQUENCE [LARGE SCALE GENOMIC DNA]</scope>
    <source>
        <strain evidence="8 9">DSM 46740</strain>
    </source>
</reference>
<dbReference type="InterPro" id="IPR013324">
    <property type="entry name" value="RNA_pol_sigma_r3/r4-like"/>
</dbReference>
<keyword evidence="9" id="KW-1185">Reference proteome</keyword>
<evidence type="ECO:0000259" key="6">
    <source>
        <dbReference type="Pfam" id="PF04542"/>
    </source>
</evidence>
<dbReference type="Proteomes" id="UP001225356">
    <property type="component" value="Unassembled WGS sequence"/>
</dbReference>
<gene>
    <name evidence="8" type="ORF">J2853_006040</name>
</gene>
<dbReference type="SUPFAM" id="SSF88946">
    <property type="entry name" value="Sigma2 domain of RNA polymerase sigma factors"/>
    <property type="match status" value="1"/>
</dbReference>
<dbReference type="CDD" id="cd06171">
    <property type="entry name" value="Sigma70_r4"/>
    <property type="match status" value="1"/>
</dbReference>
<dbReference type="InterPro" id="IPR036388">
    <property type="entry name" value="WH-like_DNA-bd_sf"/>
</dbReference>
<evidence type="ECO:0000256" key="4">
    <source>
        <dbReference type="ARBA" id="ARBA00023163"/>
    </source>
</evidence>
<feature type="compositionally biased region" description="Basic and acidic residues" evidence="5">
    <location>
        <begin position="23"/>
        <end position="36"/>
    </location>
</feature>
<keyword evidence="4" id="KW-0804">Transcription</keyword>
<dbReference type="InterPro" id="IPR013325">
    <property type="entry name" value="RNA_pol_sigma_r2"/>
</dbReference>
<comment type="similarity">
    <text evidence="1">Belongs to the sigma-70 factor family. ECF subfamily.</text>
</comment>
<evidence type="ECO:0000313" key="8">
    <source>
        <dbReference type="EMBL" id="MDP9846829.1"/>
    </source>
</evidence>
<dbReference type="Pfam" id="PF08281">
    <property type="entry name" value="Sigma70_r4_2"/>
    <property type="match status" value="1"/>
</dbReference>
<accession>A0ABT9QLB3</accession>
<protein>
    <submittedName>
        <fullName evidence="8">RNA polymerase sigma-70 factor (ECF subfamily)</fullName>
    </submittedName>
</protein>
<dbReference type="RefSeq" id="WP_307563624.1">
    <property type="nucleotide sequence ID" value="NZ_JAUSQU010000001.1"/>
</dbReference>
<organism evidence="8 9">
    <name type="scientific">Streptosporangium lutulentum</name>
    <dbReference type="NCBI Taxonomy" id="1461250"/>
    <lineage>
        <taxon>Bacteria</taxon>
        <taxon>Bacillati</taxon>
        <taxon>Actinomycetota</taxon>
        <taxon>Actinomycetes</taxon>
        <taxon>Streptosporangiales</taxon>
        <taxon>Streptosporangiaceae</taxon>
        <taxon>Streptosporangium</taxon>
    </lineage>
</organism>
<dbReference type="InterPro" id="IPR013249">
    <property type="entry name" value="RNA_pol_sigma70_r4_t2"/>
</dbReference>
<evidence type="ECO:0000256" key="5">
    <source>
        <dbReference type="SAM" id="MobiDB-lite"/>
    </source>
</evidence>
<dbReference type="Gene3D" id="1.10.10.10">
    <property type="entry name" value="Winged helix-like DNA-binding domain superfamily/Winged helix DNA-binding domain"/>
    <property type="match status" value="1"/>
</dbReference>
<dbReference type="InterPro" id="IPR039425">
    <property type="entry name" value="RNA_pol_sigma-70-like"/>
</dbReference>
<keyword evidence="2" id="KW-0805">Transcription regulation</keyword>
<proteinExistence type="inferred from homology"/>
<dbReference type="PANTHER" id="PTHR43133">
    <property type="entry name" value="RNA POLYMERASE ECF-TYPE SIGMA FACTO"/>
    <property type="match status" value="1"/>
</dbReference>
<dbReference type="EMBL" id="JAUSQU010000001">
    <property type="protein sequence ID" value="MDP9846829.1"/>
    <property type="molecule type" value="Genomic_DNA"/>
</dbReference>
<dbReference type="InterPro" id="IPR007627">
    <property type="entry name" value="RNA_pol_sigma70_r2"/>
</dbReference>
<dbReference type="SUPFAM" id="SSF88659">
    <property type="entry name" value="Sigma3 and sigma4 domains of RNA polymerase sigma factors"/>
    <property type="match status" value="1"/>
</dbReference>
<evidence type="ECO:0000256" key="2">
    <source>
        <dbReference type="ARBA" id="ARBA00023015"/>
    </source>
</evidence>
<dbReference type="NCBIfam" id="TIGR02937">
    <property type="entry name" value="sigma70-ECF"/>
    <property type="match status" value="1"/>
</dbReference>
<dbReference type="Pfam" id="PF04542">
    <property type="entry name" value="Sigma70_r2"/>
    <property type="match status" value="1"/>
</dbReference>
<feature type="domain" description="RNA polymerase sigma-70 region 2" evidence="6">
    <location>
        <begin position="53"/>
        <end position="120"/>
    </location>
</feature>
<evidence type="ECO:0000256" key="3">
    <source>
        <dbReference type="ARBA" id="ARBA00023082"/>
    </source>
</evidence>
<feature type="region of interest" description="Disordered" evidence="5">
    <location>
        <begin position="1"/>
        <end position="36"/>
    </location>
</feature>
<dbReference type="Gene3D" id="1.10.1740.10">
    <property type="match status" value="1"/>
</dbReference>
<dbReference type="PANTHER" id="PTHR43133:SF25">
    <property type="entry name" value="RNA POLYMERASE SIGMA FACTOR RFAY-RELATED"/>
    <property type="match status" value="1"/>
</dbReference>
<sequence length="221" mass="24599">MTITPEQELALADPPLRTATRSSMHDHARRADQRDDSSIIEASLRTPECFAELFDRHAAVLHRYVVRRLGPEHAEDVVAETFTRAFEKRHRYDFGRPEALPWLYGITTNVIGSHRRAEMRGYRALARTGEDPVAVAFDEQVAARVSASATRKPLATALAKLGRGERDVLLLIAWGDLTYEETAQALNIPIGTVRSRLSRARSKVVRALGGVNPTRMSEGTS</sequence>
<name>A0ABT9QLB3_9ACTN</name>
<evidence type="ECO:0000256" key="1">
    <source>
        <dbReference type="ARBA" id="ARBA00010641"/>
    </source>
</evidence>
<feature type="domain" description="RNA polymerase sigma factor 70 region 4 type 2" evidence="7">
    <location>
        <begin position="154"/>
        <end position="203"/>
    </location>
</feature>
<dbReference type="InterPro" id="IPR014284">
    <property type="entry name" value="RNA_pol_sigma-70_dom"/>
</dbReference>
<keyword evidence="3" id="KW-0731">Sigma factor</keyword>
<evidence type="ECO:0000259" key="7">
    <source>
        <dbReference type="Pfam" id="PF08281"/>
    </source>
</evidence>
<comment type="caution">
    <text evidence="8">The sequence shown here is derived from an EMBL/GenBank/DDBJ whole genome shotgun (WGS) entry which is preliminary data.</text>
</comment>